<evidence type="ECO:0000256" key="2">
    <source>
        <dbReference type="SAM" id="Phobius"/>
    </source>
</evidence>
<keyword evidence="1" id="KW-0175">Coiled coil</keyword>
<evidence type="ECO:0000256" key="1">
    <source>
        <dbReference type="SAM" id="Coils"/>
    </source>
</evidence>
<evidence type="ECO:0000313" key="4">
    <source>
        <dbReference type="Proteomes" id="UP000571554"/>
    </source>
</evidence>
<comment type="caution">
    <text evidence="3">The sequence shown here is derived from an EMBL/GenBank/DDBJ whole genome shotgun (WGS) entry which is preliminary data.</text>
</comment>
<dbReference type="EMBL" id="JACHBW010000021">
    <property type="protein sequence ID" value="MBB6105937.1"/>
    <property type="molecule type" value="Genomic_DNA"/>
</dbReference>
<feature type="coiled-coil region" evidence="1">
    <location>
        <begin position="72"/>
        <end position="106"/>
    </location>
</feature>
<dbReference type="AlphaFoldDB" id="A0A7W9U2R9"/>
<dbReference type="RefSeq" id="WP_183730196.1">
    <property type="nucleotide sequence ID" value="NZ_JACHBW010000021.1"/>
</dbReference>
<keyword evidence="2" id="KW-1133">Transmembrane helix</keyword>
<keyword evidence="2" id="KW-0472">Membrane</keyword>
<dbReference type="Proteomes" id="UP000571554">
    <property type="component" value="Unassembled WGS sequence"/>
</dbReference>
<sequence length="120" mass="13141">MADARRTVRARRDAQRAFELQPVRSRASRWSIAFVWTLLAAGAGAGTVAWIHHVNDAQRCPVLAPDALQIRLTNAELALEQERAARDALQKSASAAQAQAASLQTEVMFLRSHGSREGTH</sequence>
<reference evidence="3 4" key="1">
    <citation type="submission" date="2020-08" db="EMBL/GenBank/DDBJ databases">
        <title>Above-ground endophytic microbial communities from plants in different locations in the United States.</title>
        <authorList>
            <person name="Frank C."/>
        </authorList>
    </citation>
    <scope>NUCLEOTIDE SEQUENCE [LARGE SCALE GENOMIC DNA]</scope>
    <source>
        <strain evidence="3 4">WP4_2_2</strain>
    </source>
</reference>
<keyword evidence="2" id="KW-0812">Transmembrane</keyword>
<accession>A0A7W9U2R9</accession>
<protein>
    <submittedName>
        <fullName evidence="3">Uncharacterized protein</fullName>
    </submittedName>
</protein>
<feature type="transmembrane region" description="Helical" evidence="2">
    <location>
        <begin position="30"/>
        <end position="51"/>
    </location>
</feature>
<keyword evidence="4" id="KW-1185">Reference proteome</keyword>
<proteinExistence type="predicted"/>
<organism evidence="3 4">
    <name type="scientific">Paraburkholderia bannensis</name>
    <dbReference type="NCBI Taxonomy" id="765414"/>
    <lineage>
        <taxon>Bacteria</taxon>
        <taxon>Pseudomonadati</taxon>
        <taxon>Pseudomonadota</taxon>
        <taxon>Betaproteobacteria</taxon>
        <taxon>Burkholderiales</taxon>
        <taxon>Burkholderiaceae</taxon>
        <taxon>Paraburkholderia</taxon>
    </lineage>
</organism>
<evidence type="ECO:0000313" key="3">
    <source>
        <dbReference type="EMBL" id="MBB6105937.1"/>
    </source>
</evidence>
<gene>
    <name evidence="3" type="ORF">F4827_005807</name>
</gene>
<name>A0A7W9U2R9_9BURK</name>